<evidence type="ECO:0000259" key="2">
    <source>
        <dbReference type="Pfam" id="PF24865"/>
    </source>
</evidence>
<name>A0A6P6A791_DURZI</name>
<dbReference type="PANTHER" id="PTHR34366">
    <property type="entry name" value="OS07G0289901 PROTEIN-RELATED"/>
    <property type="match status" value="1"/>
</dbReference>
<organism evidence="3 4">
    <name type="scientific">Durio zibethinus</name>
    <name type="common">Durian</name>
    <dbReference type="NCBI Taxonomy" id="66656"/>
    <lineage>
        <taxon>Eukaryota</taxon>
        <taxon>Viridiplantae</taxon>
        <taxon>Streptophyta</taxon>
        <taxon>Embryophyta</taxon>
        <taxon>Tracheophyta</taxon>
        <taxon>Spermatophyta</taxon>
        <taxon>Magnoliopsida</taxon>
        <taxon>eudicotyledons</taxon>
        <taxon>Gunneridae</taxon>
        <taxon>Pentapetalae</taxon>
        <taxon>rosids</taxon>
        <taxon>malvids</taxon>
        <taxon>Malvales</taxon>
        <taxon>Malvaceae</taxon>
        <taxon>Helicteroideae</taxon>
        <taxon>Durio</taxon>
    </lineage>
</organism>
<evidence type="ECO:0000313" key="4">
    <source>
        <dbReference type="RefSeq" id="XP_022760645.1"/>
    </source>
</evidence>
<evidence type="ECO:0000256" key="1">
    <source>
        <dbReference type="SAM" id="Phobius"/>
    </source>
</evidence>
<dbReference type="InterPro" id="IPR056633">
    <property type="entry name" value="DUF7731"/>
</dbReference>
<feature type="transmembrane region" description="Helical" evidence="1">
    <location>
        <begin position="179"/>
        <end position="198"/>
    </location>
</feature>
<evidence type="ECO:0000313" key="3">
    <source>
        <dbReference type="Proteomes" id="UP000515121"/>
    </source>
</evidence>
<keyword evidence="3" id="KW-1185">Reference proteome</keyword>
<gene>
    <name evidence="4" type="primary">LOC111306908</name>
</gene>
<keyword evidence="1" id="KW-1133">Transmembrane helix</keyword>
<reference evidence="4" key="1">
    <citation type="submission" date="2025-08" db="UniProtKB">
        <authorList>
            <consortium name="RefSeq"/>
        </authorList>
    </citation>
    <scope>IDENTIFICATION</scope>
    <source>
        <tissue evidence="4">Fruit stalk</tissue>
    </source>
</reference>
<dbReference type="AlphaFoldDB" id="A0A6P6A791"/>
<dbReference type="Proteomes" id="UP000515121">
    <property type="component" value="Unplaced"/>
</dbReference>
<feature type="transmembrane region" description="Helical" evidence="1">
    <location>
        <begin position="6"/>
        <end position="25"/>
    </location>
</feature>
<keyword evidence="1" id="KW-0812">Transmembrane</keyword>
<proteinExistence type="predicted"/>
<dbReference type="PANTHER" id="PTHR34366:SF2">
    <property type="entry name" value="OS07G0289901 PROTEIN"/>
    <property type="match status" value="1"/>
</dbReference>
<keyword evidence="1" id="KW-0472">Membrane</keyword>
<dbReference type="GeneID" id="111306908"/>
<feature type="domain" description="DUF7731" evidence="2">
    <location>
        <begin position="43"/>
        <end position="138"/>
    </location>
</feature>
<sequence length="199" mass="21715">MAVLSTVKLWVLALTMVCMSIFCFYSGKADEGVPQTGAVVGDPAEIVAKALLCFNDKYIYSSCEESYRLTATGNLDVPPDYADTYCNGPCLSETHLVLNCIEGIMINFLFYNKATIQDIRDTIQAGCGYGRERGSFRNQVCRNIVPFGFPSNSIICSSVCVGNFNVAEHIQAESSANKAATHILLGLMIIGLTQSLYYL</sequence>
<dbReference type="KEGG" id="dzi:111306908"/>
<accession>A0A6P6A791</accession>
<dbReference type="Pfam" id="PF24865">
    <property type="entry name" value="DUF7731"/>
    <property type="match status" value="1"/>
</dbReference>
<dbReference type="OrthoDB" id="1843925at2759"/>
<dbReference type="RefSeq" id="XP_022760645.1">
    <property type="nucleotide sequence ID" value="XM_022904910.1"/>
</dbReference>
<protein>
    <submittedName>
        <fullName evidence="4">Uncharacterized protein LOC111306908</fullName>
    </submittedName>
</protein>